<comment type="caution">
    <text evidence="8">The sequence shown here is derived from an EMBL/GenBank/DDBJ whole genome shotgun (WGS) entry which is preliminary data.</text>
</comment>
<feature type="transmembrane region" description="Helical" evidence="6">
    <location>
        <begin position="203"/>
        <end position="222"/>
    </location>
</feature>
<organism evidence="8 9">
    <name type="scientific">Nocardioides cremeus</name>
    <dbReference type="NCBI Taxonomy" id="3058044"/>
    <lineage>
        <taxon>Bacteria</taxon>
        <taxon>Bacillati</taxon>
        <taxon>Actinomycetota</taxon>
        <taxon>Actinomycetes</taxon>
        <taxon>Propionibacteriales</taxon>
        <taxon>Nocardioidaceae</taxon>
        <taxon>Nocardioides</taxon>
    </lineage>
</organism>
<keyword evidence="9" id="KW-1185">Reference proteome</keyword>
<evidence type="ECO:0000256" key="2">
    <source>
        <dbReference type="ARBA" id="ARBA00022692"/>
    </source>
</evidence>
<keyword evidence="4 6" id="KW-1133">Transmembrane helix</keyword>
<dbReference type="InterPro" id="IPR023494">
    <property type="entry name" value="Cyt_c_bgen_Ccs1/CcsB/ResB"/>
</dbReference>
<keyword evidence="2 6" id="KW-0812">Transmembrane</keyword>
<reference evidence="8" key="1">
    <citation type="submission" date="2023-06" db="EMBL/GenBank/DDBJ databases">
        <title>Genome sequence of Nocardioides sp. SOB44.</title>
        <authorList>
            <person name="Zhang G."/>
        </authorList>
    </citation>
    <scope>NUCLEOTIDE SEQUENCE</scope>
    <source>
        <strain evidence="8">SOB44</strain>
    </source>
</reference>
<keyword evidence="3" id="KW-0201">Cytochrome c-type biogenesis</keyword>
<feature type="transmembrane region" description="Helical" evidence="6">
    <location>
        <begin position="473"/>
        <end position="491"/>
    </location>
</feature>
<gene>
    <name evidence="8" type="ORF">QWJ41_07945</name>
</gene>
<dbReference type="Pfam" id="PF05140">
    <property type="entry name" value="ResB"/>
    <property type="match status" value="1"/>
</dbReference>
<feature type="transmembrane region" description="Helical" evidence="6">
    <location>
        <begin position="103"/>
        <end position="121"/>
    </location>
</feature>
<evidence type="ECO:0000256" key="6">
    <source>
        <dbReference type="SAM" id="Phobius"/>
    </source>
</evidence>
<proteinExistence type="predicted"/>
<dbReference type="PANTHER" id="PTHR31566:SF0">
    <property type="entry name" value="CYTOCHROME C BIOGENESIS PROTEIN CCS1, CHLOROPLASTIC"/>
    <property type="match status" value="1"/>
</dbReference>
<evidence type="ECO:0000313" key="8">
    <source>
        <dbReference type="EMBL" id="MDO3395642.1"/>
    </source>
</evidence>
<protein>
    <submittedName>
        <fullName evidence="8">Cytochrome c biogenesis protein ResB</fullName>
    </submittedName>
</protein>
<evidence type="ECO:0000256" key="5">
    <source>
        <dbReference type="ARBA" id="ARBA00023136"/>
    </source>
</evidence>
<dbReference type="EMBL" id="JAULSC010000005">
    <property type="protein sequence ID" value="MDO3395642.1"/>
    <property type="molecule type" value="Genomic_DNA"/>
</dbReference>
<dbReference type="Proteomes" id="UP001168363">
    <property type="component" value="Unassembled WGS sequence"/>
</dbReference>
<name>A0ABT8TTH6_9ACTN</name>
<evidence type="ECO:0000256" key="4">
    <source>
        <dbReference type="ARBA" id="ARBA00022989"/>
    </source>
</evidence>
<keyword evidence="5 6" id="KW-0472">Membrane</keyword>
<dbReference type="PANTHER" id="PTHR31566">
    <property type="entry name" value="CYTOCHROME C BIOGENESIS PROTEIN CCS1, CHLOROPLASTIC"/>
    <property type="match status" value="1"/>
</dbReference>
<feature type="transmembrane region" description="Helical" evidence="6">
    <location>
        <begin position="46"/>
        <end position="64"/>
    </location>
</feature>
<feature type="domain" description="ResB-like" evidence="7">
    <location>
        <begin position="44"/>
        <end position="518"/>
    </location>
</feature>
<sequence>MTQLHADKPHREDPDEAAATISPSPVGIGVLGWARWAWRRLTSMRTAVILLTLLALAAVPGSLLPQRGVASDPAAVPQFYAENPDISPWLDRVGLFGVYASPWFAAIYLLLLVSMTGCVLPRCAKLWRDFRSEPTKAPTRLDHLEDHRRDVFVGRRDHGETSTSRVDALELVESALRRRRFRVRVADGAVSAEKGHVREAGNLLFHLSLLVLLFGIAGGRLYGYEARVAVVAGESFTNVASQYDDFSPSVWTDVNALEPFSFRLESFEADFETSGARRGEPRSFDARLRVESGEDSWTAHVRPNQPLEINGTKMFLTGHGYAPVVTVRDGTGATAYSGPVIFLPADNNLTSDGVIKAPDARPAQLGLEGLFLPTAADIGDGAFSAYPDLVNPRLLLTVWTGDLGLDDGLAQSVYTLDKSRLQQVMRPGSDQPFGPQLAPGQTVRLPDDLGTVTFDGVRRFANFQVARDPGKELSLLAALMLLGGLTTSLIVRRRRVYVRVHDDAGTVVVQYAGQSATRRGLPHGEIDSIADDVRHELDRHRQPHRKDAP</sequence>
<evidence type="ECO:0000259" key="7">
    <source>
        <dbReference type="Pfam" id="PF05140"/>
    </source>
</evidence>
<evidence type="ECO:0000256" key="3">
    <source>
        <dbReference type="ARBA" id="ARBA00022748"/>
    </source>
</evidence>
<accession>A0ABT8TTH6</accession>
<comment type="subcellular location">
    <subcellularLocation>
        <location evidence="1">Membrane</location>
        <topology evidence="1">Multi-pass membrane protein</topology>
    </subcellularLocation>
</comment>
<evidence type="ECO:0000313" key="9">
    <source>
        <dbReference type="Proteomes" id="UP001168363"/>
    </source>
</evidence>
<dbReference type="InterPro" id="IPR007816">
    <property type="entry name" value="ResB-like_domain"/>
</dbReference>
<evidence type="ECO:0000256" key="1">
    <source>
        <dbReference type="ARBA" id="ARBA00004141"/>
    </source>
</evidence>